<comment type="caution">
    <text evidence="1">The sequence shown here is derived from an EMBL/GenBank/DDBJ whole genome shotgun (WGS) entry which is preliminary data.</text>
</comment>
<keyword evidence="2" id="KW-1185">Reference proteome</keyword>
<reference evidence="1 2" key="1">
    <citation type="submission" date="2023-08" db="EMBL/GenBank/DDBJ databases">
        <title>A Necator americanus chromosomal reference genome.</title>
        <authorList>
            <person name="Ilik V."/>
            <person name="Petrzelkova K.J."/>
            <person name="Pardy F."/>
            <person name="Fuh T."/>
            <person name="Niatou-Singa F.S."/>
            <person name="Gouil Q."/>
            <person name="Baker L."/>
            <person name="Ritchie M.E."/>
            <person name="Jex A.R."/>
            <person name="Gazzola D."/>
            <person name="Li H."/>
            <person name="Toshio Fujiwara R."/>
            <person name="Zhan B."/>
            <person name="Aroian R.V."/>
            <person name="Pafco B."/>
            <person name="Schwarz E.M."/>
        </authorList>
    </citation>
    <scope>NUCLEOTIDE SEQUENCE [LARGE SCALE GENOMIC DNA]</scope>
    <source>
        <strain evidence="1 2">Aroian</strain>
        <tissue evidence="1">Whole animal</tissue>
    </source>
</reference>
<evidence type="ECO:0000313" key="2">
    <source>
        <dbReference type="Proteomes" id="UP001303046"/>
    </source>
</evidence>
<evidence type="ECO:0008006" key="3">
    <source>
        <dbReference type="Google" id="ProtNLM"/>
    </source>
</evidence>
<dbReference type="EMBL" id="JAVFWL010000003">
    <property type="protein sequence ID" value="KAK6745019.1"/>
    <property type="molecule type" value="Genomic_DNA"/>
</dbReference>
<protein>
    <recommendedName>
        <fullName evidence="3">Endonuclease/exonuclease/phosphatase domain-containing protein</fullName>
    </recommendedName>
</protein>
<name>A0ABR1D3A4_NECAM</name>
<proteinExistence type="predicted"/>
<accession>A0ABR1D3A4</accession>
<dbReference type="Proteomes" id="UP001303046">
    <property type="component" value="Unassembled WGS sequence"/>
</dbReference>
<evidence type="ECO:0000313" key="1">
    <source>
        <dbReference type="EMBL" id="KAK6745019.1"/>
    </source>
</evidence>
<gene>
    <name evidence="1" type="primary">Necator_chrIII.g12389</name>
    <name evidence="1" type="ORF">RB195_011623</name>
</gene>
<organism evidence="1 2">
    <name type="scientific">Necator americanus</name>
    <name type="common">Human hookworm</name>
    <dbReference type="NCBI Taxonomy" id="51031"/>
    <lineage>
        <taxon>Eukaryota</taxon>
        <taxon>Metazoa</taxon>
        <taxon>Ecdysozoa</taxon>
        <taxon>Nematoda</taxon>
        <taxon>Chromadorea</taxon>
        <taxon>Rhabditida</taxon>
        <taxon>Rhabditina</taxon>
        <taxon>Rhabditomorpha</taxon>
        <taxon>Strongyloidea</taxon>
        <taxon>Ancylostomatidae</taxon>
        <taxon>Bunostominae</taxon>
        <taxon>Necator</taxon>
    </lineage>
</organism>
<sequence>MTICVYNVRTLGPEAAIEDLMMQARKIKYDAIRATETRRCHPLKASETGEELLPGTWDSRGVGGVSVLVNTTPTSSYEEKEVEAFYMDLEKFYREDHAFYNVIIGDFNVTIGPRRRLEQLHIGTHGPQWNEQGELSEFVMTTKTTIRTSNSRTVPLYAGEDSAMDSIDGEYDRVVEHLQDCTRKAASCKTTKTRPSLETLEAIS</sequence>